<dbReference type="Proteomes" id="UP001152622">
    <property type="component" value="Chromosome 5"/>
</dbReference>
<evidence type="ECO:0000313" key="3">
    <source>
        <dbReference type="Proteomes" id="UP001152622"/>
    </source>
</evidence>
<protein>
    <submittedName>
        <fullName evidence="2">Uncharacterized protein</fullName>
    </submittedName>
</protein>
<proteinExistence type="predicted"/>
<dbReference type="AlphaFoldDB" id="A0A9Q1FI43"/>
<reference evidence="2" key="1">
    <citation type="journal article" date="2023" name="Science">
        <title>Genome structures resolve the early diversification of teleost fishes.</title>
        <authorList>
            <person name="Parey E."/>
            <person name="Louis A."/>
            <person name="Montfort J."/>
            <person name="Bouchez O."/>
            <person name="Roques C."/>
            <person name="Iampietro C."/>
            <person name="Lluch J."/>
            <person name="Castinel A."/>
            <person name="Donnadieu C."/>
            <person name="Desvignes T."/>
            <person name="Floi Bucao C."/>
            <person name="Jouanno E."/>
            <person name="Wen M."/>
            <person name="Mejri S."/>
            <person name="Dirks R."/>
            <person name="Jansen H."/>
            <person name="Henkel C."/>
            <person name="Chen W.J."/>
            <person name="Zahm M."/>
            <person name="Cabau C."/>
            <person name="Klopp C."/>
            <person name="Thompson A.W."/>
            <person name="Robinson-Rechavi M."/>
            <person name="Braasch I."/>
            <person name="Lecointre G."/>
            <person name="Bobe J."/>
            <person name="Postlethwait J.H."/>
            <person name="Berthelot C."/>
            <person name="Roest Crollius H."/>
            <person name="Guiguen Y."/>
        </authorList>
    </citation>
    <scope>NUCLEOTIDE SEQUENCE</scope>
    <source>
        <strain evidence="2">WJC10195</strain>
    </source>
</reference>
<keyword evidence="3" id="KW-1185">Reference proteome</keyword>
<evidence type="ECO:0000256" key="1">
    <source>
        <dbReference type="SAM" id="MobiDB-lite"/>
    </source>
</evidence>
<organism evidence="2 3">
    <name type="scientific">Synaphobranchus kaupii</name>
    <name type="common">Kaup's arrowtooth eel</name>
    <dbReference type="NCBI Taxonomy" id="118154"/>
    <lineage>
        <taxon>Eukaryota</taxon>
        <taxon>Metazoa</taxon>
        <taxon>Chordata</taxon>
        <taxon>Craniata</taxon>
        <taxon>Vertebrata</taxon>
        <taxon>Euteleostomi</taxon>
        <taxon>Actinopterygii</taxon>
        <taxon>Neopterygii</taxon>
        <taxon>Teleostei</taxon>
        <taxon>Anguilliformes</taxon>
        <taxon>Synaphobranchidae</taxon>
        <taxon>Synaphobranchus</taxon>
    </lineage>
</organism>
<feature type="region of interest" description="Disordered" evidence="1">
    <location>
        <begin position="90"/>
        <end position="126"/>
    </location>
</feature>
<accession>A0A9Q1FI43</accession>
<gene>
    <name evidence="2" type="ORF">SKAU_G00158110</name>
</gene>
<name>A0A9Q1FI43_SYNKA</name>
<evidence type="ECO:0000313" key="2">
    <source>
        <dbReference type="EMBL" id="KAJ8359286.1"/>
    </source>
</evidence>
<comment type="caution">
    <text evidence="2">The sequence shown here is derived from an EMBL/GenBank/DDBJ whole genome shotgun (WGS) entry which is preliminary data.</text>
</comment>
<dbReference type="EMBL" id="JAINUF010000005">
    <property type="protein sequence ID" value="KAJ8359286.1"/>
    <property type="molecule type" value="Genomic_DNA"/>
</dbReference>
<sequence length="126" mass="13209">MRQEAYLLPHAAAVNCLRGYDGGGRFPAASVPDPNAVVGPGWGYGPCELEPAVAMVTTLSHIRIRVPGTVLRIRSVAAESLGCRGRYHRAPRSSRISSPAGGETAGLGSPAHYLRPTCSLRPPPPA</sequence>